<dbReference type="Pfam" id="PF10187">
    <property type="entry name" value="FAM192A_Fyv6_N"/>
    <property type="match status" value="1"/>
</dbReference>
<feature type="compositionally biased region" description="Low complexity" evidence="3">
    <location>
        <begin position="202"/>
        <end position="223"/>
    </location>
</feature>
<feature type="domain" description="FAM192A/Fyv6 N-terminal" evidence="4">
    <location>
        <begin position="33"/>
        <end position="130"/>
    </location>
</feature>
<dbReference type="Proteomes" id="UP001302321">
    <property type="component" value="Unassembled WGS sequence"/>
</dbReference>
<proteinExistence type="predicted"/>
<dbReference type="PANTHER" id="PTHR13495">
    <property type="entry name" value="NEFA-INTERACTING NUCLEAR PROTEIN NIP30"/>
    <property type="match status" value="1"/>
</dbReference>
<organism evidence="5 6">
    <name type="scientific">Triangularia setosa</name>
    <dbReference type="NCBI Taxonomy" id="2587417"/>
    <lineage>
        <taxon>Eukaryota</taxon>
        <taxon>Fungi</taxon>
        <taxon>Dikarya</taxon>
        <taxon>Ascomycota</taxon>
        <taxon>Pezizomycotina</taxon>
        <taxon>Sordariomycetes</taxon>
        <taxon>Sordariomycetidae</taxon>
        <taxon>Sordariales</taxon>
        <taxon>Podosporaceae</taxon>
        <taxon>Triangularia</taxon>
    </lineage>
</organism>
<dbReference type="AlphaFoldDB" id="A0AAN6W0K7"/>
<feature type="region of interest" description="Disordered" evidence="3">
    <location>
        <begin position="106"/>
        <end position="242"/>
    </location>
</feature>
<comment type="caution">
    <text evidence="5">The sequence shown here is derived from an EMBL/GenBank/DDBJ whole genome shotgun (WGS) entry which is preliminary data.</text>
</comment>
<feature type="compositionally biased region" description="Polar residues" evidence="3">
    <location>
        <begin position="12"/>
        <end position="27"/>
    </location>
</feature>
<feature type="compositionally biased region" description="Acidic residues" evidence="3">
    <location>
        <begin position="137"/>
        <end position="154"/>
    </location>
</feature>
<accession>A0AAN6W0K7</accession>
<name>A0AAN6W0K7_9PEZI</name>
<feature type="compositionally biased region" description="Basic and acidic residues" evidence="3">
    <location>
        <begin position="106"/>
        <end position="136"/>
    </location>
</feature>
<evidence type="ECO:0000256" key="1">
    <source>
        <dbReference type="ARBA" id="ARBA00004123"/>
    </source>
</evidence>
<evidence type="ECO:0000313" key="6">
    <source>
        <dbReference type="Proteomes" id="UP001302321"/>
    </source>
</evidence>
<gene>
    <name evidence="5" type="ORF">QBC36DRAFT_362164</name>
</gene>
<sequence length="242" mass="26991">MSSRFISAGSIDATTGTPASSETLSPQPSEPVNRKSKEWQQVTEQLEADRQRRLQQARQAQEGGEKSLYEVLQANKAAKQAEIEEKTKLKNQFRALDEDEIDFLDEVKRKKREEELERRRELEEGLKAFKEKKGRGEEDEEEEGEGMGEGEEEGWAFTADTGRRRKRRGPGPGGRKLLVKKARRESTEDGRQEGEKKEGEETTTAEVKAAATSPPKPEAAPAAEVKKPSGGLLVDYGSDSDD</sequence>
<dbReference type="EMBL" id="MU866403">
    <property type="protein sequence ID" value="KAK4172663.1"/>
    <property type="molecule type" value="Genomic_DNA"/>
</dbReference>
<dbReference type="GO" id="GO:0005634">
    <property type="term" value="C:nucleus"/>
    <property type="evidence" value="ECO:0007669"/>
    <property type="project" value="UniProtKB-SubCell"/>
</dbReference>
<dbReference type="InterPro" id="IPR019331">
    <property type="entry name" value="FAM192A/Fyv6_N"/>
</dbReference>
<reference evidence="5" key="1">
    <citation type="journal article" date="2023" name="Mol. Phylogenet. Evol.">
        <title>Genome-scale phylogeny and comparative genomics of the fungal order Sordariales.</title>
        <authorList>
            <person name="Hensen N."/>
            <person name="Bonometti L."/>
            <person name="Westerberg I."/>
            <person name="Brannstrom I.O."/>
            <person name="Guillou S."/>
            <person name="Cros-Aarteil S."/>
            <person name="Calhoun S."/>
            <person name="Haridas S."/>
            <person name="Kuo A."/>
            <person name="Mondo S."/>
            <person name="Pangilinan J."/>
            <person name="Riley R."/>
            <person name="LaButti K."/>
            <person name="Andreopoulos B."/>
            <person name="Lipzen A."/>
            <person name="Chen C."/>
            <person name="Yan M."/>
            <person name="Daum C."/>
            <person name="Ng V."/>
            <person name="Clum A."/>
            <person name="Steindorff A."/>
            <person name="Ohm R.A."/>
            <person name="Martin F."/>
            <person name="Silar P."/>
            <person name="Natvig D.O."/>
            <person name="Lalanne C."/>
            <person name="Gautier V."/>
            <person name="Ament-Velasquez S.L."/>
            <person name="Kruys A."/>
            <person name="Hutchinson M.I."/>
            <person name="Powell A.J."/>
            <person name="Barry K."/>
            <person name="Miller A.N."/>
            <person name="Grigoriev I.V."/>
            <person name="Debuchy R."/>
            <person name="Gladieux P."/>
            <person name="Hiltunen Thoren M."/>
            <person name="Johannesson H."/>
        </authorList>
    </citation>
    <scope>NUCLEOTIDE SEQUENCE</scope>
    <source>
        <strain evidence="5">CBS 892.96</strain>
    </source>
</reference>
<reference evidence="5" key="2">
    <citation type="submission" date="2023-05" db="EMBL/GenBank/DDBJ databases">
        <authorList>
            <consortium name="Lawrence Berkeley National Laboratory"/>
            <person name="Steindorff A."/>
            <person name="Hensen N."/>
            <person name="Bonometti L."/>
            <person name="Westerberg I."/>
            <person name="Brannstrom I.O."/>
            <person name="Guillou S."/>
            <person name="Cros-Aarteil S."/>
            <person name="Calhoun S."/>
            <person name="Haridas S."/>
            <person name="Kuo A."/>
            <person name="Mondo S."/>
            <person name="Pangilinan J."/>
            <person name="Riley R."/>
            <person name="Labutti K."/>
            <person name="Andreopoulos B."/>
            <person name="Lipzen A."/>
            <person name="Chen C."/>
            <person name="Yanf M."/>
            <person name="Daum C."/>
            <person name="Ng V."/>
            <person name="Clum A."/>
            <person name="Ohm R."/>
            <person name="Martin F."/>
            <person name="Silar P."/>
            <person name="Natvig D."/>
            <person name="Lalanne C."/>
            <person name="Gautier V."/>
            <person name="Ament-Velasquez S.L."/>
            <person name="Kruys A."/>
            <person name="Hutchinson M.I."/>
            <person name="Powell A.J."/>
            <person name="Barry K."/>
            <person name="Miller A.N."/>
            <person name="Grigoriev I.V."/>
            <person name="Debuchy R."/>
            <person name="Gladieux P."/>
            <person name="Thoren M.H."/>
            <person name="Johannesson H."/>
        </authorList>
    </citation>
    <scope>NUCLEOTIDE SEQUENCE</scope>
    <source>
        <strain evidence="5">CBS 892.96</strain>
    </source>
</reference>
<evidence type="ECO:0000256" key="3">
    <source>
        <dbReference type="SAM" id="MobiDB-lite"/>
    </source>
</evidence>
<dbReference type="InterPro" id="IPR039845">
    <property type="entry name" value="FAM192A"/>
</dbReference>
<protein>
    <submittedName>
        <fullName evidence="5">NEFA-interacting nuclear protein NIP30</fullName>
    </submittedName>
</protein>
<dbReference type="PANTHER" id="PTHR13495:SF0">
    <property type="entry name" value="PSME3-INTERACTING PROTEIN"/>
    <property type="match status" value="1"/>
</dbReference>
<evidence type="ECO:0000259" key="4">
    <source>
        <dbReference type="Pfam" id="PF10187"/>
    </source>
</evidence>
<evidence type="ECO:0000256" key="2">
    <source>
        <dbReference type="ARBA" id="ARBA00023242"/>
    </source>
</evidence>
<keyword evidence="2" id="KW-0539">Nucleus</keyword>
<feature type="region of interest" description="Disordered" evidence="3">
    <location>
        <begin position="1"/>
        <end position="66"/>
    </location>
</feature>
<keyword evidence="6" id="KW-1185">Reference proteome</keyword>
<comment type="subcellular location">
    <subcellularLocation>
        <location evidence="1">Nucleus</location>
    </subcellularLocation>
</comment>
<feature type="compositionally biased region" description="Basic and acidic residues" evidence="3">
    <location>
        <begin position="184"/>
        <end position="200"/>
    </location>
</feature>
<evidence type="ECO:0000313" key="5">
    <source>
        <dbReference type="EMBL" id="KAK4172663.1"/>
    </source>
</evidence>